<dbReference type="Gene3D" id="3.40.50.1460">
    <property type="match status" value="1"/>
</dbReference>
<evidence type="ECO:0000313" key="4">
    <source>
        <dbReference type="Proteomes" id="UP000770717"/>
    </source>
</evidence>
<dbReference type="InterPro" id="IPR016129">
    <property type="entry name" value="Caspase_his_AS"/>
</dbReference>
<evidence type="ECO:0000259" key="2">
    <source>
        <dbReference type="PROSITE" id="PS50208"/>
    </source>
</evidence>
<dbReference type="InterPro" id="IPR002398">
    <property type="entry name" value="Pept_C14"/>
</dbReference>
<dbReference type="InterPro" id="IPR015917">
    <property type="entry name" value="Pept_C14A"/>
</dbReference>
<reference evidence="3" key="1">
    <citation type="thesis" date="2020" institute="ProQuest LLC" country="789 East Eisenhower Parkway, Ann Arbor, MI, USA">
        <title>Comparative Genomics and Chromosome Evolution.</title>
        <authorList>
            <person name="Mudd A.B."/>
        </authorList>
    </citation>
    <scope>NUCLEOTIDE SEQUENCE</scope>
    <source>
        <strain evidence="3">HN-11 Male</strain>
        <tissue evidence="3">Kidney and liver</tissue>
    </source>
</reference>
<organism evidence="3 4">
    <name type="scientific">Eleutherodactylus coqui</name>
    <name type="common">Puerto Rican coqui</name>
    <dbReference type="NCBI Taxonomy" id="57060"/>
    <lineage>
        <taxon>Eukaryota</taxon>
        <taxon>Metazoa</taxon>
        <taxon>Chordata</taxon>
        <taxon>Craniata</taxon>
        <taxon>Vertebrata</taxon>
        <taxon>Euteleostomi</taxon>
        <taxon>Amphibia</taxon>
        <taxon>Batrachia</taxon>
        <taxon>Anura</taxon>
        <taxon>Neobatrachia</taxon>
        <taxon>Hyloidea</taxon>
        <taxon>Eleutherodactylidae</taxon>
        <taxon>Eleutherodactylinae</taxon>
        <taxon>Eleutherodactylus</taxon>
        <taxon>Eleutherodactylus</taxon>
    </lineage>
</organism>
<name>A0A8J6B725_ELECQ</name>
<dbReference type="PROSITE" id="PS50208">
    <property type="entry name" value="CASPASE_P20"/>
    <property type="match status" value="1"/>
</dbReference>
<keyword evidence="4" id="KW-1185">Reference proteome</keyword>
<evidence type="ECO:0000256" key="1">
    <source>
        <dbReference type="ARBA" id="ARBA00010134"/>
    </source>
</evidence>
<dbReference type="PANTHER" id="PTHR10454">
    <property type="entry name" value="CASPASE"/>
    <property type="match status" value="1"/>
</dbReference>
<dbReference type="AlphaFoldDB" id="A0A8J6B725"/>
<dbReference type="OrthoDB" id="6116485at2759"/>
<dbReference type="GO" id="GO:0006508">
    <property type="term" value="P:proteolysis"/>
    <property type="evidence" value="ECO:0007669"/>
    <property type="project" value="InterPro"/>
</dbReference>
<dbReference type="EMBL" id="WNTK01010726">
    <property type="protein sequence ID" value="KAG9462546.1"/>
    <property type="molecule type" value="Genomic_DNA"/>
</dbReference>
<dbReference type="InterPro" id="IPR011600">
    <property type="entry name" value="Pept_C14_caspase"/>
</dbReference>
<dbReference type="PANTHER" id="PTHR10454:SF232">
    <property type="entry name" value="AT03047P-RELATED"/>
    <property type="match status" value="1"/>
</dbReference>
<comment type="caution">
    <text evidence="3">The sequence shown here is derived from an EMBL/GenBank/DDBJ whole genome shotgun (WGS) entry which is preliminary data.</text>
</comment>
<proteinExistence type="inferred from homology"/>
<sequence length="124" mass="14072">MDYPEKGLCVIINMEEFSKGLDRREGSDCDVKSIEGVFEIIGFTVKVLTDETCPELLNSLKKVAEEDHSKRSCFVCVIMSHGKEGKFFCSDNKSFEDDKLFDLFNGKNCRSLVGKPKVFFLQVI</sequence>
<dbReference type="Pfam" id="PF00656">
    <property type="entry name" value="Peptidase_C14"/>
    <property type="match status" value="1"/>
</dbReference>
<dbReference type="PRINTS" id="PR00376">
    <property type="entry name" value="IL1BCENZYME"/>
</dbReference>
<protein>
    <recommendedName>
        <fullName evidence="2">Caspase family p20 domain-containing protein</fullName>
    </recommendedName>
</protein>
<dbReference type="Proteomes" id="UP000770717">
    <property type="component" value="Unassembled WGS sequence"/>
</dbReference>
<feature type="domain" description="Caspase family p20" evidence="2">
    <location>
        <begin position="5"/>
        <end position="123"/>
    </location>
</feature>
<dbReference type="InterPro" id="IPR029030">
    <property type="entry name" value="Caspase-like_dom_sf"/>
</dbReference>
<dbReference type="GO" id="GO:0043525">
    <property type="term" value="P:positive regulation of neuron apoptotic process"/>
    <property type="evidence" value="ECO:0007669"/>
    <property type="project" value="TreeGrafter"/>
</dbReference>
<dbReference type="GO" id="GO:0005737">
    <property type="term" value="C:cytoplasm"/>
    <property type="evidence" value="ECO:0007669"/>
    <property type="project" value="TreeGrafter"/>
</dbReference>
<evidence type="ECO:0000313" key="3">
    <source>
        <dbReference type="EMBL" id="KAG9462546.1"/>
    </source>
</evidence>
<comment type="similarity">
    <text evidence="1">Belongs to the peptidase C14A family.</text>
</comment>
<dbReference type="SUPFAM" id="SSF52129">
    <property type="entry name" value="Caspase-like"/>
    <property type="match status" value="1"/>
</dbReference>
<dbReference type="GO" id="GO:0004197">
    <property type="term" value="F:cysteine-type endopeptidase activity"/>
    <property type="evidence" value="ECO:0007669"/>
    <property type="project" value="InterPro"/>
</dbReference>
<dbReference type="PROSITE" id="PS01121">
    <property type="entry name" value="CASPASE_HIS"/>
    <property type="match status" value="1"/>
</dbReference>
<gene>
    <name evidence="3" type="ORF">GDO78_013893</name>
</gene>
<dbReference type="SMART" id="SM00115">
    <property type="entry name" value="CASc"/>
    <property type="match status" value="1"/>
</dbReference>
<accession>A0A8J6B725</accession>
<dbReference type="GO" id="GO:0006915">
    <property type="term" value="P:apoptotic process"/>
    <property type="evidence" value="ECO:0007669"/>
    <property type="project" value="TreeGrafter"/>
</dbReference>
<dbReference type="InterPro" id="IPR001309">
    <property type="entry name" value="Pept_C14_p20"/>
</dbReference>